<feature type="region of interest" description="Disordered" evidence="7">
    <location>
        <begin position="225"/>
        <end position="414"/>
    </location>
</feature>
<evidence type="ECO:0000256" key="3">
    <source>
        <dbReference type="ARBA" id="ARBA00022771"/>
    </source>
</evidence>
<feature type="compositionally biased region" description="Acidic residues" evidence="7">
    <location>
        <begin position="342"/>
        <end position="356"/>
    </location>
</feature>
<dbReference type="CDD" id="cd15502">
    <property type="entry name" value="PHD_Phf1p_Phf2p_like"/>
    <property type="match status" value="1"/>
</dbReference>
<dbReference type="SUPFAM" id="SSF57903">
    <property type="entry name" value="FYVE/PHD zinc finger"/>
    <property type="match status" value="1"/>
</dbReference>
<dbReference type="Proteomes" id="UP000190744">
    <property type="component" value="Unassembled WGS sequence"/>
</dbReference>
<proteinExistence type="predicted"/>
<dbReference type="PROSITE" id="PS50016">
    <property type="entry name" value="ZF_PHD_2"/>
    <property type="match status" value="1"/>
</dbReference>
<feature type="domain" description="PHD-type" evidence="8">
    <location>
        <begin position="86"/>
        <end position="142"/>
    </location>
</feature>
<accession>A0A1S9R9Z9</accession>
<dbReference type="GO" id="GO:0045814">
    <property type="term" value="P:negative regulation of gene expression, epigenetic"/>
    <property type="evidence" value="ECO:0007669"/>
    <property type="project" value="TreeGrafter"/>
</dbReference>
<dbReference type="Pfam" id="PF00628">
    <property type="entry name" value="PHD"/>
    <property type="match status" value="1"/>
</dbReference>
<evidence type="ECO:0000259" key="8">
    <source>
        <dbReference type="PROSITE" id="PS50016"/>
    </source>
</evidence>
<feature type="compositionally biased region" description="Basic and acidic residues" evidence="7">
    <location>
        <begin position="230"/>
        <end position="239"/>
    </location>
</feature>
<evidence type="ECO:0000313" key="10">
    <source>
        <dbReference type="Proteomes" id="UP000190744"/>
    </source>
</evidence>
<dbReference type="PROSITE" id="PS01359">
    <property type="entry name" value="ZF_PHD_1"/>
    <property type="match status" value="1"/>
</dbReference>
<feature type="region of interest" description="Disordered" evidence="7">
    <location>
        <begin position="1"/>
        <end position="81"/>
    </location>
</feature>
<dbReference type="PANTHER" id="PTHR12628">
    <property type="entry name" value="POLYCOMB-LIKE TRANSCRIPTION FACTOR"/>
    <property type="match status" value="1"/>
</dbReference>
<comment type="caution">
    <text evidence="9">The sequence shown here is derived from an EMBL/GenBank/DDBJ whole genome shotgun (WGS) entry which is preliminary data.</text>
</comment>
<dbReference type="PANTHER" id="PTHR12628:SF10">
    <property type="entry name" value="HOMEOBOX DOMAIN-CONTAINING PROTEIN"/>
    <property type="match status" value="1"/>
</dbReference>
<feature type="compositionally biased region" description="Low complexity" evidence="7">
    <location>
        <begin position="271"/>
        <end position="280"/>
    </location>
</feature>
<dbReference type="EMBL" id="LJBN01000226">
    <property type="protein sequence ID" value="OOQ82215.1"/>
    <property type="molecule type" value="Genomic_DNA"/>
</dbReference>
<keyword evidence="3 6" id="KW-0863">Zinc-finger</keyword>
<comment type="subcellular location">
    <subcellularLocation>
        <location evidence="1">Nucleus</location>
    </subcellularLocation>
</comment>
<organism evidence="9 10">
    <name type="scientific">Penicillium brasilianum</name>
    <dbReference type="NCBI Taxonomy" id="104259"/>
    <lineage>
        <taxon>Eukaryota</taxon>
        <taxon>Fungi</taxon>
        <taxon>Dikarya</taxon>
        <taxon>Ascomycota</taxon>
        <taxon>Pezizomycotina</taxon>
        <taxon>Eurotiomycetes</taxon>
        <taxon>Eurotiomycetidae</taxon>
        <taxon>Eurotiales</taxon>
        <taxon>Aspergillaceae</taxon>
        <taxon>Penicillium</taxon>
    </lineage>
</organism>
<evidence type="ECO:0000256" key="1">
    <source>
        <dbReference type="ARBA" id="ARBA00004123"/>
    </source>
</evidence>
<keyword evidence="5" id="KW-0539">Nucleus</keyword>
<dbReference type="GO" id="GO:0003677">
    <property type="term" value="F:DNA binding"/>
    <property type="evidence" value="ECO:0007669"/>
    <property type="project" value="TreeGrafter"/>
</dbReference>
<dbReference type="SMART" id="SM00249">
    <property type="entry name" value="PHD"/>
    <property type="match status" value="1"/>
</dbReference>
<dbReference type="InterPro" id="IPR013083">
    <property type="entry name" value="Znf_RING/FYVE/PHD"/>
</dbReference>
<reference evidence="10" key="1">
    <citation type="submission" date="2015-09" db="EMBL/GenBank/DDBJ databases">
        <authorList>
            <person name="Fill T.P."/>
            <person name="Baretta J.F."/>
            <person name="de Almeida L.G."/>
            <person name="Rocha M."/>
            <person name="de Souza D.H."/>
            <person name="Malavazi I."/>
            <person name="Cerdeira L.T."/>
            <person name="Hong H."/>
            <person name="Samborskyy M."/>
            <person name="de Vasconcelos A.T."/>
            <person name="Leadlay P."/>
            <person name="Rodrigues-Filho E."/>
        </authorList>
    </citation>
    <scope>NUCLEOTIDE SEQUENCE [LARGE SCALE GENOMIC DNA]</scope>
    <source>
        <strain evidence="10">LaBioMMi 136</strain>
    </source>
</reference>
<feature type="compositionally biased region" description="Pro residues" evidence="7">
    <location>
        <begin position="283"/>
        <end position="299"/>
    </location>
</feature>
<feature type="compositionally biased region" description="Polar residues" evidence="7">
    <location>
        <begin position="1"/>
        <end position="20"/>
    </location>
</feature>
<evidence type="ECO:0000256" key="4">
    <source>
        <dbReference type="ARBA" id="ARBA00022833"/>
    </source>
</evidence>
<dbReference type="GO" id="GO:0003682">
    <property type="term" value="F:chromatin binding"/>
    <property type="evidence" value="ECO:0007669"/>
    <property type="project" value="TreeGrafter"/>
</dbReference>
<name>A0A1S9R9Z9_PENBI</name>
<evidence type="ECO:0000313" key="9">
    <source>
        <dbReference type="EMBL" id="OOQ82215.1"/>
    </source>
</evidence>
<evidence type="ECO:0000256" key="5">
    <source>
        <dbReference type="ARBA" id="ARBA00023242"/>
    </source>
</evidence>
<keyword evidence="2" id="KW-0479">Metal-binding</keyword>
<protein>
    <recommendedName>
        <fullName evidence="8">PHD-type domain-containing protein</fullName>
    </recommendedName>
</protein>
<dbReference type="InterPro" id="IPR001965">
    <property type="entry name" value="Znf_PHD"/>
</dbReference>
<dbReference type="InterPro" id="IPR019786">
    <property type="entry name" value="Zinc_finger_PHD-type_CS"/>
</dbReference>
<dbReference type="GO" id="GO:0005634">
    <property type="term" value="C:nucleus"/>
    <property type="evidence" value="ECO:0007669"/>
    <property type="project" value="UniProtKB-SubCell"/>
</dbReference>
<dbReference type="AlphaFoldDB" id="A0A1S9R9Z9"/>
<dbReference type="Gene3D" id="3.30.40.10">
    <property type="entry name" value="Zinc/RING finger domain, C3HC4 (zinc finger)"/>
    <property type="match status" value="1"/>
</dbReference>
<evidence type="ECO:0000256" key="7">
    <source>
        <dbReference type="SAM" id="MobiDB-lite"/>
    </source>
</evidence>
<feature type="compositionally biased region" description="Polar residues" evidence="7">
    <location>
        <begin position="317"/>
        <end position="327"/>
    </location>
</feature>
<sequence>MKPNTTAKAVTSADMASSSVPKKEVLQDQPLSGLPAAQISMKKPAGHDTWTSRSGRVIKPPTAFVPPPAPIASGKRKGGSRKKEANVTCKHCNRGHSPSNNAIVFCDGCNDTWHQKCHDPPIDKQVILVKDMEWFCRKCRPPRRPPPAKAKPAKVKKAGRTVHPRLQAGPRLEVGGDQFTADERRAYFSCLSHAQLVELLVNISSKNPSVPMLPANMKDLPASQFVFKPKGNDGLKSDTGDAPEASSNKRTRAEQDPSDADLTTNPRRRPSTTSAAASAPIKNPSPQPDAEPSTRPPAPTTATPDLVPPSAPIQSKIDPNTTISQRPQGDRPSVVSRNTTVEDSDTPTSDDESFDTVEDHRMYPRTGRGFSPSRDPEDLKILDENPDSKTFSHSMHGPAKKAQEMGVPPRVWES</sequence>
<gene>
    <name evidence="9" type="ORF">PEBR_39954</name>
</gene>
<evidence type="ECO:0000256" key="2">
    <source>
        <dbReference type="ARBA" id="ARBA00022723"/>
    </source>
</evidence>
<feature type="compositionally biased region" description="Basic and acidic residues" evidence="7">
    <location>
        <begin position="374"/>
        <end position="387"/>
    </location>
</feature>
<dbReference type="InterPro" id="IPR019787">
    <property type="entry name" value="Znf_PHD-finger"/>
</dbReference>
<evidence type="ECO:0000256" key="6">
    <source>
        <dbReference type="PROSITE-ProRule" id="PRU00146"/>
    </source>
</evidence>
<keyword evidence="4" id="KW-0862">Zinc</keyword>
<dbReference type="GO" id="GO:0008270">
    <property type="term" value="F:zinc ion binding"/>
    <property type="evidence" value="ECO:0007669"/>
    <property type="project" value="UniProtKB-KW"/>
</dbReference>
<dbReference type="InterPro" id="IPR011011">
    <property type="entry name" value="Znf_FYVE_PHD"/>
</dbReference>